<evidence type="ECO:0000313" key="14">
    <source>
        <dbReference type="Proteomes" id="UP000199120"/>
    </source>
</evidence>
<evidence type="ECO:0000256" key="10">
    <source>
        <dbReference type="SAM" id="SignalP"/>
    </source>
</evidence>
<dbReference type="PANTHER" id="PTHR30251:SF2">
    <property type="entry name" value="FIMBRIAL CHAPERONE YADV-RELATED"/>
    <property type="match status" value="1"/>
</dbReference>
<feature type="chain" id="PRO_5030028892" evidence="10">
    <location>
        <begin position="23"/>
        <end position="260"/>
    </location>
</feature>
<dbReference type="InterPro" id="IPR036316">
    <property type="entry name" value="Pili_assmbl_chap_C_dom_sf"/>
</dbReference>
<evidence type="ECO:0000256" key="9">
    <source>
        <dbReference type="SAM" id="MobiDB-lite"/>
    </source>
</evidence>
<dbReference type="InterPro" id="IPR001829">
    <property type="entry name" value="Pili_assmbl_chaperone_bac"/>
</dbReference>
<evidence type="ECO:0000256" key="3">
    <source>
        <dbReference type="ARBA" id="ARBA00022558"/>
    </source>
</evidence>
<dbReference type="GO" id="GO:0071555">
    <property type="term" value="P:cell wall organization"/>
    <property type="evidence" value="ECO:0007669"/>
    <property type="project" value="InterPro"/>
</dbReference>
<protein>
    <submittedName>
        <fullName evidence="13">Chaperone protein EcpD</fullName>
    </submittedName>
</protein>
<dbReference type="InterPro" id="IPR018046">
    <property type="entry name" value="Pili_assmbl_chaperone_CS"/>
</dbReference>
<feature type="region of interest" description="Disordered" evidence="9">
    <location>
        <begin position="240"/>
        <end position="260"/>
    </location>
</feature>
<evidence type="ECO:0000256" key="5">
    <source>
        <dbReference type="ARBA" id="ARBA00022764"/>
    </source>
</evidence>
<evidence type="ECO:0000256" key="2">
    <source>
        <dbReference type="ARBA" id="ARBA00007399"/>
    </source>
</evidence>
<sequence length="260" mass="28909">MRFSQSCVVAVVCCMAAFTAHAAIVITGTRVIYPAESREVNVRLSNVENRPVLVQAWLDEGNPAASPDQIQVPFVLLPSVFRVEPRRGQSLRIMFTGADLPQDRESVYWLNVLEIPPKPAHAEDRNMIQLAFRTRIKLFYRPTGLYDDPTSVRSQLKWTFASNDSGERVLRVENPSPYYVSVGSVVLEAAGKKVALKPDMAPPFGHVDFTPEKGRLEAKLPATASYTVLNDFGTEIKDTAQIGDKRAPQPADVEKVKEIQ</sequence>
<dbReference type="Pfam" id="PF00345">
    <property type="entry name" value="PapD_N"/>
    <property type="match status" value="1"/>
</dbReference>
<dbReference type="RefSeq" id="WP_090552312.1">
    <property type="nucleotide sequence ID" value="NZ_FNSR01000003.1"/>
</dbReference>
<keyword evidence="5" id="KW-0574">Periplasm</keyword>
<dbReference type="PRINTS" id="PR00969">
    <property type="entry name" value="CHAPERONPILI"/>
</dbReference>
<evidence type="ECO:0000256" key="6">
    <source>
        <dbReference type="ARBA" id="ARBA00023186"/>
    </source>
</evidence>
<name>A0A1H7FNR9_9BURK</name>
<dbReference type="FunFam" id="2.60.40.10:FF:000458">
    <property type="entry name" value="Molecular chaperone FimC"/>
    <property type="match status" value="1"/>
</dbReference>
<dbReference type="InterPro" id="IPR016148">
    <property type="entry name" value="Pili_assmbl_chaperone_C"/>
</dbReference>
<feature type="signal peptide" evidence="10">
    <location>
        <begin position="1"/>
        <end position="22"/>
    </location>
</feature>
<dbReference type="InterPro" id="IPR050643">
    <property type="entry name" value="Periplasmic_pilus_chap"/>
</dbReference>
<dbReference type="PANTHER" id="PTHR30251">
    <property type="entry name" value="PILUS ASSEMBLY CHAPERONE"/>
    <property type="match status" value="1"/>
</dbReference>
<gene>
    <name evidence="13" type="ORF">SAMN05192542_101385</name>
</gene>
<organism evidence="13 14">
    <name type="scientific">Paraburkholderia caballeronis</name>
    <dbReference type="NCBI Taxonomy" id="416943"/>
    <lineage>
        <taxon>Bacteria</taxon>
        <taxon>Pseudomonadati</taxon>
        <taxon>Pseudomonadota</taxon>
        <taxon>Betaproteobacteria</taxon>
        <taxon>Burkholderiales</taxon>
        <taxon>Burkholderiaceae</taxon>
        <taxon>Paraburkholderia</taxon>
    </lineage>
</organism>
<feature type="domain" description="Pili assembly chaperone N-terminal" evidence="11">
    <location>
        <begin position="24"/>
        <end position="145"/>
    </location>
</feature>
<feature type="domain" description="Pili assembly chaperone C-terminal" evidence="12">
    <location>
        <begin position="172"/>
        <end position="235"/>
    </location>
</feature>
<evidence type="ECO:0000313" key="13">
    <source>
        <dbReference type="EMBL" id="SEK26857.1"/>
    </source>
</evidence>
<keyword evidence="7" id="KW-0393">Immunoglobulin domain</keyword>
<dbReference type="Proteomes" id="UP000199120">
    <property type="component" value="Unassembled WGS sequence"/>
</dbReference>
<evidence type="ECO:0000256" key="4">
    <source>
        <dbReference type="ARBA" id="ARBA00022729"/>
    </source>
</evidence>
<keyword evidence="14" id="KW-1185">Reference proteome</keyword>
<dbReference type="GO" id="GO:0030288">
    <property type="term" value="C:outer membrane-bounded periplasmic space"/>
    <property type="evidence" value="ECO:0007669"/>
    <property type="project" value="InterPro"/>
</dbReference>
<keyword evidence="4 10" id="KW-0732">Signal</keyword>
<proteinExistence type="inferred from homology"/>
<keyword evidence="3" id="KW-1029">Fimbrium biogenesis</keyword>
<dbReference type="AlphaFoldDB" id="A0A1H7FNR9"/>
<evidence type="ECO:0000256" key="7">
    <source>
        <dbReference type="ARBA" id="ARBA00023319"/>
    </source>
</evidence>
<dbReference type="SUPFAM" id="SSF49354">
    <property type="entry name" value="PapD-like"/>
    <property type="match status" value="1"/>
</dbReference>
<accession>A0A1H7FNR9</accession>
<dbReference type="PROSITE" id="PS00635">
    <property type="entry name" value="PILI_CHAPERONE"/>
    <property type="match status" value="1"/>
</dbReference>
<comment type="similarity">
    <text evidence="2 8">Belongs to the periplasmic pilus chaperone family.</text>
</comment>
<keyword evidence="6 8" id="KW-0143">Chaperone</keyword>
<dbReference type="InterPro" id="IPR013783">
    <property type="entry name" value="Ig-like_fold"/>
</dbReference>
<dbReference type="Gene3D" id="2.60.40.10">
    <property type="entry name" value="Immunoglobulins"/>
    <property type="match status" value="2"/>
</dbReference>
<dbReference type="InterPro" id="IPR016147">
    <property type="entry name" value="Pili_assmbl_chaperone_N"/>
</dbReference>
<dbReference type="Pfam" id="PF02753">
    <property type="entry name" value="PapD_C"/>
    <property type="match status" value="1"/>
</dbReference>
<dbReference type="STRING" id="416943.SAMN05445871_5859"/>
<dbReference type="SUPFAM" id="SSF49584">
    <property type="entry name" value="Periplasmic chaperone C-domain"/>
    <property type="match status" value="1"/>
</dbReference>
<evidence type="ECO:0000256" key="1">
    <source>
        <dbReference type="ARBA" id="ARBA00004418"/>
    </source>
</evidence>
<evidence type="ECO:0000259" key="12">
    <source>
        <dbReference type="Pfam" id="PF02753"/>
    </source>
</evidence>
<dbReference type="OrthoDB" id="9131059at2"/>
<reference evidence="14" key="1">
    <citation type="submission" date="2016-10" db="EMBL/GenBank/DDBJ databases">
        <authorList>
            <person name="Varghese N."/>
            <person name="Submissions S."/>
        </authorList>
    </citation>
    <scope>NUCLEOTIDE SEQUENCE [LARGE SCALE GENOMIC DNA]</scope>
    <source>
        <strain evidence="14">LMG 26416</strain>
    </source>
</reference>
<comment type="subcellular location">
    <subcellularLocation>
        <location evidence="1 8">Periplasm</location>
    </subcellularLocation>
</comment>
<dbReference type="InterPro" id="IPR008962">
    <property type="entry name" value="PapD-like_sf"/>
</dbReference>
<evidence type="ECO:0000256" key="8">
    <source>
        <dbReference type="RuleBase" id="RU003918"/>
    </source>
</evidence>
<evidence type="ECO:0000259" key="11">
    <source>
        <dbReference type="Pfam" id="PF00345"/>
    </source>
</evidence>
<dbReference type="EMBL" id="FOAJ01000001">
    <property type="protein sequence ID" value="SEK26857.1"/>
    <property type="molecule type" value="Genomic_DNA"/>
</dbReference>